<name>A0A7G9RER9_9ACTN</name>
<gene>
    <name evidence="3" type="ORF">H9L09_06885</name>
</gene>
<comment type="similarity">
    <text evidence="1">Belongs to the short-chain dehydrogenases/reductases (SDR) family.</text>
</comment>
<dbReference type="AlphaFoldDB" id="A0A7G9RER9"/>
<dbReference type="PRINTS" id="PR00081">
    <property type="entry name" value="GDHRDH"/>
</dbReference>
<dbReference type="KEGG" id="nmes:H9L09_06885"/>
<protein>
    <submittedName>
        <fullName evidence="3">SDR family oxidoreductase</fullName>
    </submittedName>
</protein>
<organism evidence="3 4">
    <name type="scientific">Nocardioides mesophilus</name>
    <dbReference type="NCBI Taxonomy" id="433659"/>
    <lineage>
        <taxon>Bacteria</taxon>
        <taxon>Bacillati</taxon>
        <taxon>Actinomycetota</taxon>
        <taxon>Actinomycetes</taxon>
        <taxon>Propionibacteriales</taxon>
        <taxon>Nocardioidaceae</taxon>
        <taxon>Nocardioides</taxon>
    </lineage>
</organism>
<dbReference type="Gene3D" id="3.40.50.720">
    <property type="entry name" value="NAD(P)-binding Rossmann-like Domain"/>
    <property type="match status" value="1"/>
</dbReference>
<keyword evidence="2" id="KW-0560">Oxidoreductase</keyword>
<proteinExistence type="inferred from homology"/>
<reference evidence="3 4" key="1">
    <citation type="submission" date="2020-08" db="EMBL/GenBank/DDBJ databases">
        <title>Genome sequence of Nocardioides mesophilus KACC 16243T.</title>
        <authorList>
            <person name="Hyun D.-W."/>
            <person name="Bae J.-W."/>
        </authorList>
    </citation>
    <scope>NUCLEOTIDE SEQUENCE [LARGE SCALE GENOMIC DNA]</scope>
    <source>
        <strain evidence="3 4">KACC 16243</strain>
    </source>
</reference>
<dbReference type="PANTHER" id="PTHR24321:SF11">
    <property type="entry name" value="BLR0893 PROTEIN"/>
    <property type="match status" value="1"/>
</dbReference>
<dbReference type="SUPFAM" id="SSF51735">
    <property type="entry name" value="NAD(P)-binding Rossmann-fold domains"/>
    <property type="match status" value="1"/>
</dbReference>
<dbReference type="PROSITE" id="PS00061">
    <property type="entry name" value="ADH_SHORT"/>
    <property type="match status" value="1"/>
</dbReference>
<accession>A0A7G9RER9</accession>
<dbReference type="FunFam" id="3.40.50.720:FF:000084">
    <property type="entry name" value="Short-chain dehydrogenase reductase"/>
    <property type="match status" value="1"/>
</dbReference>
<evidence type="ECO:0000256" key="1">
    <source>
        <dbReference type="ARBA" id="ARBA00006484"/>
    </source>
</evidence>
<sequence length="262" mass="27382">MGTELAQDMTGRVALVTGGTSGIGRATAQRFAARGADVVVCGRDADRGRRVAEELGRDGNVSFVAADVTDEQQVVDLLGTMLDRHGRLDYAFNNAANIEAVTGSGALTDTSLAEFEGIVRVVMTSAWLCMRHEVPAMLATGGGAIVNTSSVDAQLLSAGTAPYAAGKLGLEALTITTAKEFASRGIRINAVRPGAILTPMLERHLTADTEEGRARNLARYESVIAMGRIGEPREVADVVTWLCSDAASYVTAQVLTVDGAIG</sequence>
<dbReference type="InterPro" id="IPR002347">
    <property type="entry name" value="SDR_fam"/>
</dbReference>
<dbReference type="RefSeq" id="WP_187579935.1">
    <property type="nucleotide sequence ID" value="NZ_CP060713.1"/>
</dbReference>
<dbReference type="Pfam" id="PF13561">
    <property type="entry name" value="adh_short_C2"/>
    <property type="match status" value="1"/>
</dbReference>
<dbReference type="Proteomes" id="UP000515947">
    <property type="component" value="Chromosome"/>
</dbReference>
<evidence type="ECO:0000313" key="3">
    <source>
        <dbReference type="EMBL" id="QNN54094.1"/>
    </source>
</evidence>
<dbReference type="GO" id="GO:0016491">
    <property type="term" value="F:oxidoreductase activity"/>
    <property type="evidence" value="ECO:0007669"/>
    <property type="project" value="UniProtKB-KW"/>
</dbReference>
<dbReference type="InterPro" id="IPR036291">
    <property type="entry name" value="NAD(P)-bd_dom_sf"/>
</dbReference>
<keyword evidence="4" id="KW-1185">Reference proteome</keyword>
<dbReference type="InterPro" id="IPR020904">
    <property type="entry name" value="Sc_DH/Rdtase_CS"/>
</dbReference>
<dbReference type="PRINTS" id="PR00080">
    <property type="entry name" value="SDRFAMILY"/>
</dbReference>
<dbReference type="PANTHER" id="PTHR24321">
    <property type="entry name" value="DEHYDROGENASES, SHORT CHAIN"/>
    <property type="match status" value="1"/>
</dbReference>
<dbReference type="EMBL" id="CP060713">
    <property type="protein sequence ID" value="QNN54094.1"/>
    <property type="molecule type" value="Genomic_DNA"/>
</dbReference>
<evidence type="ECO:0000313" key="4">
    <source>
        <dbReference type="Proteomes" id="UP000515947"/>
    </source>
</evidence>
<dbReference type="CDD" id="cd05233">
    <property type="entry name" value="SDR_c"/>
    <property type="match status" value="1"/>
</dbReference>
<evidence type="ECO:0000256" key="2">
    <source>
        <dbReference type="ARBA" id="ARBA00023002"/>
    </source>
</evidence>